<keyword evidence="3" id="KW-1185">Reference proteome</keyword>
<accession>L8X8S3</accession>
<reference evidence="2 3" key="1">
    <citation type="journal article" date="2013" name="Nat. Commun.">
        <title>The evolution and pathogenic mechanisms of the rice sheath blight pathogen.</title>
        <authorList>
            <person name="Zheng A."/>
            <person name="Lin R."/>
            <person name="Xu L."/>
            <person name="Qin P."/>
            <person name="Tang C."/>
            <person name="Ai P."/>
            <person name="Zhang D."/>
            <person name="Liu Y."/>
            <person name="Sun Z."/>
            <person name="Feng H."/>
            <person name="Wang Y."/>
            <person name="Chen Y."/>
            <person name="Liang X."/>
            <person name="Fu R."/>
            <person name="Li Q."/>
            <person name="Zhang J."/>
            <person name="Yu X."/>
            <person name="Xie Z."/>
            <person name="Ding L."/>
            <person name="Guan P."/>
            <person name="Tang J."/>
            <person name="Liang Y."/>
            <person name="Wang S."/>
            <person name="Deng Q."/>
            <person name="Li S."/>
            <person name="Zhu J."/>
            <person name="Wang L."/>
            <person name="Liu H."/>
            <person name="Li P."/>
        </authorList>
    </citation>
    <scope>NUCLEOTIDE SEQUENCE [LARGE SCALE GENOMIC DNA]</scope>
    <source>
        <strain evidence="3">AG-1 IA</strain>
    </source>
</reference>
<evidence type="ECO:0000313" key="3">
    <source>
        <dbReference type="Proteomes" id="UP000011668"/>
    </source>
</evidence>
<evidence type="ECO:0000313" key="2">
    <source>
        <dbReference type="EMBL" id="ELU45492.1"/>
    </source>
</evidence>
<feature type="region of interest" description="Disordered" evidence="1">
    <location>
        <begin position="1"/>
        <end position="51"/>
    </location>
</feature>
<sequence>MERKNLAGRDEDSDDDVPLTNIKVRAPESDDDEDAPLSNLKSRQSVVLPDLKPASTLDIAASLGLAPEPTQTKAAGGDDSDDEVPLAIHRQTIMLPQDSNKKPGAENDDSDDDEKPLGLRLSQAPSVAQQRRQEEYQQMMLMQQQQQLMMQQQAMRASMFSASMLSFQPHMGGPGSVHSFGAPVPAQDPKLTRVDQWRHDVSGVNDPTKMLGLAHGSENSSNSLGSIKHWNLPRSSQPKDWSINLERNFEGEPPRRCFVGLVKRGQEHLPRTCVGIITV</sequence>
<feature type="compositionally biased region" description="Basic and acidic residues" evidence="1">
    <location>
        <begin position="1"/>
        <end position="10"/>
    </location>
</feature>
<comment type="caution">
    <text evidence="2">The sequence shown here is derived from an EMBL/GenBank/DDBJ whole genome shotgun (WGS) entry which is preliminary data.</text>
</comment>
<proteinExistence type="predicted"/>
<evidence type="ECO:0000256" key="1">
    <source>
        <dbReference type="SAM" id="MobiDB-lite"/>
    </source>
</evidence>
<gene>
    <name evidence="2" type="ORF">AG1IA_00481</name>
</gene>
<feature type="region of interest" description="Disordered" evidence="1">
    <location>
        <begin position="63"/>
        <end position="127"/>
    </location>
</feature>
<dbReference type="EMBL" id="AFRT01000070">
    <property type="protein sequence ID" value="ELU45492.1"/>
    <property type="molecule type" value="Genomic_DNA"/>
</dbReference>
<dbReference type="Proteomes" id="UP000011668">
    <property type="component" value="Unassembled WGS sequence"/>
</dbReference>
<organism evidence="2 3">
    <name type="scientific">Thanatephorus cucumeris (strain AG1-IA)</name>
    <name type="common">Rice sheath blight fungus</name>
    <name type="synonym">Rhizoctonia solani</name>
    <dbReference type="NCBI Taxonomy" id="983506"/>
    <lineage>
        <taxon>Eukaryota</taxon>
        <taxon>Fungi</taxon>
        <taxon>Dikarya</taxon>
        <taxon>Basidiomycota</taxon>
        <taxon>Agaricomycotina</taxon>
        <taxon>Agaricomycetes</taxon>
        <taxon>Cantharellales</taxon>
        <taxon>Ceratobasidiaceae</taxon>
        <taxon>Rhizoctonia</taxon>
        <taxon>Rhizoctonia solani AG-1</taxon>
    </lineage>
</organism>
<dbReference type="AlphaFoldDB" id="L8X8S3"/>
<name>L8X8S3_THACA</name>
<dbReference type="STRING" id="983506.L8X8S3"/>
<dbReference type="HOGENOM" id="CLU_998116_0_0_1"/>
<protein>
    <submittedName>
        <fullName evidence="2">Uncharacterized protein</fullName>
    </submittedName>
</protein>